<protein>
    <submittedName>
        <fullName evidence="2">Uncharacterized protein</fullName>
    </submittedName>
</protein>
<name>A0AAD7A0G1_9AGAR</name>
<gene>
    <name evidence="2" type="ORF">DFH08DRAFT_937581</name>
</gene>
<feature type="compositionally biased region" description="Pro residues" evidence="1">
    <location>
        <begin position="12"/>
        <end position="29"/>
    </location>
</feature>
<reference evidence="2" key="1">
    <citation type="submission" date="2023-03" db="EMBL/GenBank/DDBJ databases">
        <title>Massive genome expansion in bonnet fungi (Mycena s.s.) driven by repeated elements and novel gene families across ecological guilds.</title>
        <authorList>
            <consortium name="Lawrence Berkeley National Laboratory"/>
            <person name="Harder C.B."/>
            <person name="Miyauchi S."/>
            <person name="Viragh M."/>
            <person name="Kuo A."/>
            <person name="Thoen E."/>
            <person name="Andreopoulos B."/>
            <person name="Lu D."/>
            <person name="Skrede I."/>
            <person name="Drula E."/>
            <person name="Henrissat B."/>
            <person name="Morin E."/>
            <person name="Kohler A."/>
            <person name="Barry K."/>
            <person name="LaButti K."/>
            <person name="Morin E."/>
            <person name="Salamov A."/>
            <person name="Lipzen A."/>
            <person name="Mereny Z."/>
            <person name="Hegedus B."/>
            <person name="Baldrian P."/>
            <person name="Stursova M."/>
            <person name="Weitz H."/>
            <person name="Taylor A."/>
            <person name="Grigoriev I.V."/>
            <person name="Nagy L.G."/>
            <person name="Martin F."/>
            <person name="Kauserud H."/>
        </authorList>
    </citation>
    <scope>NUCLEOTIDE SEQUENCE</scope>
    <source>
        <strain evidence="2">CBHHK002</strain>
    </source>
</reference>
<organism evidence="2 3">
    <name type="scientific">Mycena albidolilacea</name>
    <dbReference type="NCBI Taxonomy" id="1033008"/>
    <lineage>
        <taxon>Eukaryota</taxon>
        <taxon>Fungi</taxon>
        <taxon>Dikarya</taxon>
        <taxon>Basidiomycota</taxon>
        <taxon>Agaricomycotina</taxon>
        <taxon>Agaricomycetes</taxon>
        <taxon>Agaricomycetidae</taxon>
        <taxon>Agaricales</taxon>
        <taxon>Marasmiineae</taxon>
        <taxon>Mycenaceae</taxon>
        <taxon>Mycena</taxon>
    </lineage>
</organism>
<feature type="region of interest" description="Disordered" evidence="1">
    <location>
        <begin position="1"/>
        <end position="42"/>
    </location>
</feature>
<accession>A0AAD7A0G1</accession>
<dbReference type="EMBL" id="JARIHO010000021">
    <property type="protein sequence ID" value="KAJ7346385.1"/>
    <property type="molecule type" value="Genomic_DNA"/>
</dbReference>
<dbReference type="Proteomes" id="UP001218218">
    <property type="component" value="Unassembled WGS sequence"/>
</dbReference>
<keyword evidence="3" id="KW-1185">Reference proteome</keyword>
<evidence type="ECO:0000313" key="2">
    <source>
        <dbReference type="EMBL" id="KAJ7346385.1"/>
    </source>
</evidence>
<comment type="caution">
    <text evidence="2">The sequence shown here is derived from an EMBL/GenBank/DDBJ whole genome shotgun (WGS) entry which is preliminary data.</text>
</comment>
<dbReference type="AlphaFoldDB" id="A0AAD7A0G1"/>
<evidence type="ECO:0000313" key="3">
    <source>
        <dbReference type="Proteomes" id="UP001218218"/>
    </source>
</evidence>
<evidence type="ECO:0000256" key="1">
    <source>
        <dbReference type="SAM" id="MobiDB-lite"/>
    </source>
</evidence>
<proteinExistence type="predicted"/>
<sequence>MPDKQHPSLFLPLPPSYSPPPPYPPPPPQLGAAGDRLPLSQQHPHPCPLELVGIAVRVATRARISRVAIRNDGDELNRLFATRLDCQLHPRSMRHGGGEAINQCMLCCALARGAAPTAANQHAQRATRFQVRCHSVSSWSRRQHLVRVHNITARQIRENDYEYTMTNVGFNVAAYALGYFVVRFQQRLDCCDQILTGGKPGRGDTLMINCAGPNVFTVPGGNRV</sequence>